<evidence type="ECO:0000259" key="4">
    <source>
        <dbReference type="Pfam" id="PF01965"/>
    </source>
</evidence>
<dbReference type="InterPro" id="IPR002818">
    <property type="entry name" value="DJ-1/PfpI"/>
</dbReference>
<dbReference type="GO" id="GO:0019243">
    <property type="term" value="P:methylglyoxal catabolic process to D-lactate via S-lactoyl-glutathione"/>
    <property type="evidence" value="ECO:0007669"/>
    <property type="project" value="TreeGrafter"/>
</dbReference>
<accession>A0A9X4KY59</accession>
<feature type="domain" description="DJ-1/PfpI" evidence="4">
    <location>
        <begin position="28"/>
        <end position="216"/>
    </location>
</feature>
<dbReference type="EMBL" id="JAPDIA010000008">
    <property type="protein sequence ID" value="MDG0812536.1"/>
    <property type="molecule type" value="Genomic_DNA"/>
</dbReference>
<keyword evidence="5" id="KW-0315">Glutamine amidotransferase</keyword>
<gene>
    <name evidence="5" type="ORF">OMP40_26785</name>
</gene>
<dbReference type="CDD" id="cd03141">
    <property type="entry name" value="GATase1_Hsp31_like"/>
    <property type="match status" value="1"/>
</dbReference>
<dbReference type="InterPro" id="IPR050325">
    <property type="entry name" value="Prot/Nucl_acid_deglycase"/>
</dbReference>
<keyword evidence="1" id="KW-0346">Stress response</keyword>
<dbReference type="GO" id="GO:0005737">
    <property type="term" value="C:cytoplasm"/>
    <property type="evidence" value="ECO:0007669"/>
    <property type="project" value="TreeGrafter"/>
</dbReference>
<dbReference type="AlphaFoldDB" id="A0A9X4KY59"/>
<proteinExistence type="inferred from homology"/>
<sequence>MNQTNRVLIVVTNGKQLDDGPLAGVWWSEVAEPIEEFAARGYEVTIASPKGGEALVDPASMKEAGEGGAHSYKKWLSDTMPLGKAKTQDYEAIFLAGGHGAMFDLPHDVHLQNLLTDFVTAGKPIGAVCHGVAGLVGAKLDTSNPLVENKRLTGFTNAEEEGTPLKGRLPFLLETKLKALEAKFVAGPDFAEHVEIDGGLVTGQNPASSRAAALAVADLIAADKPLEHRQGRVPGGVKR</sequence>
<dbReference type="PANTHER" id="PTHR48094:SF11">
    <property type="entry name" value="GLUTATHIONE-INDEPENDENT GLYOXALASE HSP31-RELATED"/>
    <property type="match status" value="1"/>
</dbReference>
<dbReference type="RefSeq" id="WP_277535902.1">
    <property type="nucleotide sequence ID" value="NZ_JAPDIA010000008.1"/>
</dbReference>
<evidence type="ECO:0000256" key="2">
    <source>
        <dbReference type="ARBA" id="ARBA00023239"/>
    </source>
</evidence>
<comment type="caution">
    <text evidence="5">The sequence shown here is derived from an EMBL/GenBank/DDBJ whole genome shotgun (WGS) entry which is preliminary data.</text>
</comment>
<comment type="similarity">
    <text evidence="3">Belongs to the peptidase C56 family. HSP31-like subfamily.</text>
</comment>
<dbReference type="SUPFAM" id="SSF52317">
    <property type="entry name" value="Class I glutamine amidotransferase-like"/>
    <property type="match status" value="1"/>
</dbReference>
<dbReference type="GO" id="GO:0019172">
    <property type="term" value="F:glyoxalase III activity"/>
    <property type="evidence" value="ECO:0007669"/>
    <property type="project" value="TreeGrafter"/>
</dbReference>
<dbReference type="Pfam" id="PF01965">
    <property type="entry name" value="DJ-1_PfpI"/>
    <property type="match status" value="1"/>
</dbReference>
<protein>
    <submittedName>
        <fullName evidence="5">Type 1 glutamine amidotransferase domain-containing protein</fullName>
    </submittedName>
</protein>
<reference evidence="5" key="1">
    <citation type="submission" date="2022-10" db="EMBL/GenBank/DDBJ databases">
        <title>Comparative genomic analysis of Cohnella hashimotonis sp. nov., isolated from the International Space Station.</title>
        <authorList>
            <person name="Simpson A."/>
            <person name="Venkateswaran K."/>
        </authorList>
    </citation>
    <scope>NUCLEOTIDE SEQUENCE</scope>
    <source>
        <strain evidence="5">DSM 28161</strain>
    </source>
</reference>
<dbReference type="Proteomes" id="UP001153404">
    <property type="component" value="Unassembled WGS sequence"/>
</dbReference>
<keyword evidence="2" id="KW-0456">Lyase</keyword>
<evidence type="ECO:0000313" key="6">
    <source>
        <dbReference type="Proteomes" id="UP001153404"/>
    </source>
</evidence>
<evidence type="ECO:0000256" key="3">
    <source>
        <dbReference type="ARBA" id="ARBA00038493"/>
    </source>
</evidence>
<dbReference type="InterPro" id="IPR029062">
    <property type="entry name" value="Class_I_gatase-like"/>
</dbReference>
<dbReference type="PANTHER" id="PTHR48094">
    <property type="entry name" value="PROTEIN/NUCLEIC ACID DEGLYCASE DJ-1-RELATED"/>
    <property type="match status" value="1"/>
</dbReference>
<evidence type="ECO:0000313" key="5">
    <source>
        <dbReference type="EMBL" id="MDG0812536.1"/>
    </source>
</evidence>
<organism evidence="5 6">
    <name type="scientific">Cohnella rhizosphaerae</name>
    <dbReference type="NCBI Taxonomy" id="1457232"/>
    <lineage>
        <taxon>Bacteria</taxon>
        <taxon>Bacillati</taxon>
        <taxon>Bacillota</taxon>
        <taxon>Bacilli</taxon>
        <taxon>Bacillales</taxon>
        <taxon>Paenibacillaceae</taxon>
        <taxon>Cohnella</taxon>
    </lineage>
</organism>
<evidence type="ECO:0000256" key="1">
    <source>
        <dbReference type="ARBA" id="ARBA00023016"/>
    </source>
</evidence>
<name>A0A9X4KY59_9BACL</name>
<keyword evidence="6" id="KW-1185">Reference proteome</keyword>
<dbReference type="Gene3D" id="3.40.50.880">
    <property type="match status" value="1"/>
</dbReference>